<dbReference type="RefSeq" id="WP_344811318.1">
    <property type="nucleotide sequence ID" value="NZ_BAAAYX010000003.1"/>
</dbReference>
<organism evidence="7 8">
    <name type="scientific">Microlunatus aurantiacus</name>
    <dbReference type="NCBI Taxonomy" id="446786"/>
    <lineage>
        <taxon>Bacteria</taxon>
        <taxon>Bacillati</taxon>
        <taxon>Actinomycetota</taxon>
        <taxon>Actinomycetes</taxon>
        <taxon>Propionibacteriales</taxon>
        <taxon>Propionibacteriaceae</taxon>
        <taxon>Microlunatus</taxon>
    </lineage>
</organism>
<feature type="transmembrane region" description="Helical" evidence="5">
    <location>
        <begin position="256"/>
        <end position="276"/>
    </location>
</feature>
<feature type="transmembrane region" description="Helical" evidence="5">
    <location>
        <begin position="79"/>
        <end position="102"/>
    </location>
</feature>
<dbReference type="InterPro" id="IPR036259">
    <property type="entry name" value="MFS_trans_sf"/>
</dbReference>
<feature type="transmembrane region" description="Helical" evidence="5">
    <location>
        <begin position="391"/>
        <end position="411"/>
    </location>
</feature>
<keyword evidence="4 5" id="KW-0472">Membrane</keyword>
<dbReference type="PANTHER" id="PTHR23528">
    <property type="match status" value="1"/>
</dbReference>
<feature type="transmembrane region" description="Helical" evidence="5">
    <location>
        <begin position="40"/>
        <end position="59"/>
    </location>
</feature>
<comment type="subcellular location">
    <subcellularLocation>
        <location evidence="1">Cell membrane</location>
        <topology evidence="1">Multi-pass membrane protein</topology>
    </subcellularLocation>
</comment>
<evidence type="ECO:0000256" key="2">
    <source>
        <dbReference type="ARBA" id="ARBA00022692"/>
    </source>
</evidence>
<accession>A0ABP7CZD1</accession>
<feature type="transmembrane region" description="Helical" evidence="5">
    <location>
        <begin position="417"/>
        <end position="436"/>
    </location>
</feature>
<feature type="domain" description="Major facilitator superfamily (MFS) profile" evidence="6">
    <location>
        <begin position="43"/>
        <end position="440"/>
    </location>
</feature>
<evidence type="ECO:0000256" key="3">
    <source>
        <dbReference type="ARBA" id="ARBA00022989"/>
    </source>
</evidence>
<dbReference type="Proteomes" id="UP001500051">
    <property type="component" value="Unassembled WGS sequence"/>
</dbReference>
<gene>
    <name evidence="7" type="ORF">GCM10022204_11220</name>
</gene>
<dbReference type="Gene3D" id="1.20.1250.20">
    <property type="entry name" value="MFS general substrate transporter like domains"/>
    <property type="match status" value="2"/>
</dbReference>
<keyword evidence="8" id="KW-1185">Reference proteome</keyword>
<sequence>MSTPGSPYGELPPTHDAEVALDGHDHHWFAEPTEAVGRKYIIGLVVAQLVFFIALLGPATIGIGVKVQSIVPDDQKTSALGIVAGFGALFAVIGNVLFGRLSDRTTSRFGRRRPWIVGGTVVMTFAFVIMALAPSVPLLTLGWCLAQLGANATLAPFIATISDQVPKFQRGRVSALLGMAQNIGVLGGTFVAEQFADQMLILFVAPSILAIGAMIVFAFILPDQRLKGRPPAMTVGEWITTFWLNPLKFPDFAFAWWSRFLITLATFMFTTYRLFYLQDNLGVSQADAPRAVLIGVLVYTVALVLAAYVAGKISDRTGRRKFLVAGSTLLFGIGIFALAHVDTVTGFYLVEVVLGVAFGIYVGVDLALVVDVLPNPDDAGKDLGVFNMANALPQTLAPVLGAALLAVNSATNQNYDLLLYTAAGAALVGALIVLPIKKVR</sequence>
<name>A0ABP7CZD1_9ACTN</name>
<feature type="transmembrane region" description="Helical" evidence="5">
    <location>
        <begin position="198"/>
        <end position="221"/>
    </location>
</feature>
<protein>
    <submittedName>
        <fullName evidence="7">MFS transporter</fullName>
    </submittedName>
</protein>
<feature type="transmembrane region" description="Helical" evidence="5">
    <location>
        <begin position="288"/>
        <end position="310"/>
    </location>
</feature>
<comment type="caution">
    <text evidence="7">The sequence shown here is derived from an EMBL/GenBank/DDBJ whole genome shotgun (WGS) entry which is preliminary data.</text>
</comment>
<dbReference type="EMBL" id="BAAAYX010000003">
    <property type="protein sequence ID" value="GAA3697049.1"/>
    <property type="molecule type" value="Genomic_DNA"/>
</dbReference>
<feature type="transmembrane region" description="Helical" evidence="5">
    <location>
        <begin position="347"/>
        <end position="370"/>
    </location>
</feature>
<feature type="transmembrane region" description="Helical" evidence="5">
    <location>
        <begin position="139"/>
        <end position="161"/>
    </location>
</feature>
<dbReference type="SUPFAM" id="SSF103473">
    <property type="entry name" value="MFS general substrate transporter"/>
    <property type="match status" value="1"/>
</dbReference>
<keyword evidence="2 5" id="KW-0812">Transmembrane</keyword>
<evidence type="ECO:0000313" key="7">
    <source>
        <dbReference type="EMBL" id="GAA3697049.1"/>
    </source>
</evidence>
<dbReference type="PANTHER" id="PTHR23528:SF1">
    <property type="entry name" value="MAJOR FACILITATOR SUPERFAMILY (MFS) PROFILE DOMAIN-CONTAINING PROTEIN"/>
    <property type="match status" value="1"/>
</dbReference>
<evidence type="ECO:0000256" key="1">
    <source>
        <dbReference type="ARBA" id="ARBA00004651"/>
    </source>
</evidence>
<reference evidence="8" key="1">
    <citation type="journal article" date="2019" name="Int. J. Syst. Evol. Microbiol.">
        <title>The Global Catalogue of Microorganisms (GCM) 10K type strain sequencing project: providing services to taxonomists for standard genome sequencing and annotation.</title>
        <authorList>
            <consortium name="The Broad Institute Genomics Platform"/>
            <consortium name="The Broad Institute Genome Sequencing Center for Infectious Disease"/>
            <person name="Wu L."/>
            <person name="Ma J."/>
        </authorList>
    </citation>
    <scope>NUCLEOTIDE SEQUENCE [LARGE SCALE GENOMIC DNA]</scope>
    <source>
        <strain evidence="8">JCM 16548</strain>
    </source>
</reference>
<proteinExistence type="predicted"/>
<feature type="transmembrane region" description="Helical" evidence="5">
    <location>
        <begin position="322"/>
        <end position="341"/>
    </location>
</feature>
<dbReference type="InterPro" id="IPR020846">
    <property type="entry name" value="MFS_dom"/>
</dbReference>
<dbReference type="InterPro" id="IPR011701">
    <property type="entry name" value="MFS"/>
</dbReference>
<evidence type="ECO:0000259" key="6">
    <source>
        <dbReference type="PROSITE" id="PS50850"/>
    </source>
</evidence>
<feature type="transmembrane region" description="Helical" evidence="5">
    <location>
        <begin position="114"/>
        <end position="133"/>
    </location>
</feature>
<feature type="transmembrane region" description="Helical" evidence="5">
    <location>
        <begin position="173"/>
        <end position="192"/>
    </location>
</feature>
<dbReference type="Pfam" id="PF07690">
    <property type="entry name" value="MFS_1"/>
    <property type="match status" value="1"/>
</dbReference>
<dbReference type="PROSITE" id="PS50850">
    <property type="entry name" value="MFS"/>
    <property type="match status" value="1"/>
</dbReference>
<evidence type="ECO:0000313" key="8">
    <source>
        <dbReference type="Proteomes" id="UP001500051"/>
    </source>
</evidence>
<evidence type="ECO:0000256" key="4">
    <source>
        <dbReference type="ARBA" id="ARBA00023136"/>
    </source>
</evidence>
<evidence type="ECO:0000256" key="5">
    <source>
        <dbReference type="SAM" id="Phobius"/>
    </source>
</evidence>
<keyword evidence="3 5" id="KW-1133">Transmembrane helix</keyword>